<dbReference type="GO" id="GO:0009086">
    <property type="term" value="P:methionine biosynthetic process"/>
    <property type="evidence" value="ECO:0007669"/>
    <property type="project" value="UniProtKB-KW"/>
</dbReference>
<dbReference type="OrthoDB" id="9803580at2"/>
<dbReference type="GO" id="GO:0004477">
    <property type="term" value="F:methenyltetrahydrofolate cyclohydrolase activity"/>
    <property type="evidence" value="ECO:0007669"/>
    <property type="project" value="UniProtKB-UniRule"/>
</dbReference>
<evidence type="ECO:0000256" key="5">
    <source>
        <dbReference type="ARBA" id="ARBA00022755"/>
    </source>
</evidence>
<dbReference type="RefSeq" id="WP_125292317.1">
    <property type="nucleotide sequence ID" value="NZ_RHWZ01000002.1"/>
</dbReference>
<evidence type="ECO:0000256" key="7">
    <source>
        <dbReference type="ARBA" id="ARBA00022857"/>
    </source>
</evidence>
<dbReference type="EMBL" id="RHXB01000001">
    <property type="protein sequence ID" value="RSE29270.1"/>
    <property type="molecule type" value="Genomic_DNA"/>
</dbReference>
<dbReference type="Pfam" id="PF02882">
    <property type="entry name" value="THF_DHG_CYH_C"/>
    <property type="match status" value="1"/>
</dbReference>
<feature type="domain" description="Tetrahydrofolate dehydrogenase/cyclohydrolase catalytic" evidence="13">
    <location>
        <begin position="10"/>
        <end position="125"/>
    </location>
</feature>
<evidence type="ECO:0000256" key="10">
    <source>
        <dbReference type="ARBA" id="ARBA00023167"/>
    </source>
</evidence>
<evidence type="ECO:0000256" key="3">
    <source>
        <dbReference type="ARBA" id="ARBA00022563"/>
    </source>
</evidence>
<evidence type="ECO:0000256" key="6">
    <source>
        <dbReference type="ARBA" id="ARBA00022801"/>
    </source>
</evidence>
<dbReference type="AlphaFoldDB" id="A0A3R9GX09"/>
<dbReference type="PROSITE" id="PS00767">
    <property type="entry name" value="THF_DHG_CYH_2"/>
    <property type="match status" value="1"/>
</dbReference>
<dbReference type="PRINTS" id="PR00085">
    <property type="entry name" value="THFDHDRGNASE"/>
</dbReference>
<dbReference type="GO" id="GO:0035999">
    <property type="term" value="P:tetrahydrofolate interconversion"/>
    <property type="evidence" value="ECO:0007669"/>
    <property type="project" value="UniProtKB-UniRule"/>
</dbReference>
<dbReference type="GO" id="GO:0005829">
    <property type="term" value="C:cytosol"/>
    <property type="evidence" value="ECO:0007669"/>
    <property type="project" value="TreeGrafter"/>
</dbReference>
<dbReference type="FunFam" id="3.40.50.720:FF:000006">
    <property type="entry name" value="Bifunctional protein FolD"/>
    <property type="match status" value="1"/>
</dbReference>
<dbReference type="InterPro" id="IPR020630">
    <property type="entry name" value="THF_DH/CycHdrlase_cat_dom"/>
</dbReference>
<gene>
    <name evidence="12 15" type="primary">folD</name>
    <name evidence="15" type="ORF">EGT71_01790</name>
</gene>
<dbReference type="EC" id="3.5.4.9" evidence="12"/>
<evidence type="ECO:0000259" key="13">
    <source>
        <dbReference type="Pfam" id="PF00763"/>
    </source>
</evidence>
<protein>
    <recommendedName>
        <fullName evidence="12">Bifunctional protein FolD</fullName>
    </recommendedName>
    <domain>
        <recommendedName>
            <fullName evidence="12">Methylenetetrahydrofolate dehydrogenase</fullName>
            <ecNumber evidence="12">1.5.1.5</ecNumber>
        </recommendedName>
    </domain>
    <domain>
        <recommendedName>
            <fullName evidence="12">Methenyltetrahydrofolate cyclohydrolase</fullName>
            <ecNumber evidence="12">3.5.4.9</ecNumber>
        </recommendedName>
    </domain>
</protein>
<keyword evidence="7 12" id="KW-0521">NADP</keyword>
<dbReference type="PANTHER" id="PTHR48099:SF5">
    <property type="entry name" value="C-1-TETRAHYDROFOLATE SYNTHASE, CYTOPLASMIC"/>
    <property type="match status" value="1"/>
</dbReference>
<dbReference type="UniPathway" id="UPA00193"/>
<organism evidence="15 16">
    <name type="scientific">Atlantibacter subterraneus</name>
    <dbReference type="NCBI Taxonomy" id="255519"/>
    <lineage>
        <taxon>Bacteria</taxon>
        <taxon>Pseudomonadati</taxon>
        <taxon>Pseudomonadota</taxon>
        <taxon>Gammaproteobacteria</taxon>
        <taxon>Enterobacterales</taxon>
        <taxon>Enterobacteriaceae</taxon>
        <taxon>Atlantibacter</taxon>
    </lineage>
</organism>
<name>A0A3R9GX09_9ENTR</name>
<evidence type="ECO:0000256" key="9">
    <source>
        <dbReference type="ARBA" id="ARBA00023102"/>
    </source>
</evidence>
<dbReference type="InterPro" id="IPR020631">
    <property type="entry name" value="THF_DH/CycHdrlase_NAD-bd_dom"/>
</dbReference>
<reference evidence="15 16" key="1">
    <citation type="submission" date="2018-10" db="EMBL/GenBank/DDBJ databases">
        <title>Transmission dynamics of multidrug resistant bacteria on intensive care unit surfaces.</title>
        <authorList>
            <person name="D'Souza A.W."/>
            <person name="Potter R.F."/>
            <person name="Wallace M."/>
            <person name="Shupe A."/>
            <person name="Patel S."/>
            <person name="Sun S."/>
            <person name="Gul D."/>
            <person name="Kwon J.H."/>
            <person name="Andleeb S."/>
            <person name="Burnham C.-A.D."/>
            <person name="Dantas G."/>
        </authorList>
    </citation>
    <scope>NUCLEOTIDE SEQUENCE [LARGE SCALE GENOMIC DNA]</scope>
    <source>
        <strain evidence="15 16">AS_373</strain>
    </source>
</reference>
<evidence type="ECO:0000256" key="12">
    <source>
        <dbReference type="HAMAP-Rule" id="MF_01576"/>
    </source>
</evidence>
<feature type="binding site" evidence="12">
    <location>
        <position position="236"/>
    </location>
    <ligand>
        <name>NADP(+)</name>
        <dbReference type="ChEBI" id="CHEBI:58349"/>
    </ligand>
</feature>
<keyword evidence="6 12" id="KW-0378">Hydrolase</keyword>
<dbReference type="PROSITE" id="PS00766">
    <property type="entry name" value="THF_DHG_CYH_1"/>
    <property type="match status" value="1"/>
</dbReference>
<dbReference type="EC" id="1.5.1.5" evidence="12"/>
<dbReference type="PANTHER" id="PTHR48099">
    <property type="entry name" value="C-1-TETRAHYDROFOLATE SYNTHASE, CYTOPLASMIC-RELATED"/>
    <property type="match status" value="1"/>
</dbReference>
<dbReference type="HAMAP" id="MF_01576">
    <property type="entry name" value="THF_DHG_CYH"/>
    <property type="match status" value="1"/>
</dbReference>
<evidence type="ECO:0000259" key="14">
    <source>
        <dbReference type="Pfam" id="PF02882"/>
    </source>
</evidence>
<dbReference type="Pfam" id="PF00763">
    <property type="entry name" value="THF_DHG_CYH"/>
    <property type="match status" value="1"/>
</dbReference>
<feature type="binding site" evidence="12">
    <location>
        <position position="195"/>
    </location>
    <ligand>
        <name>NADP(+)</name>
        <dbReference type="ChEBI" id="CHEBI:58349"/>
    </ligand>
</feature>
<accession>A0A3R9GX09</accession>
<comment type="caution">
    <text evidence="15">The sequence shown here is derived from an EMBL/GenBank/DDBJ whole genome shotgun (WGS) entry which is preliminary data.</text>
</comment>
<keyword evidence="3 12" id="KW-0554">One-carbon metabolism</keyword>
<dbReference type="CDD" id="cd01080">
    <property type="entry name" value="NAD_bind_m-THF_DH_Cyclohyd"/>
    <property type="match status" value="1"/>
</dbReference>
<dbReference type="InterPro" id="IPR046346">
    <property type="entry name" value="Aminoacid_DH-like_N_sf"/>
</dbReference>
<evidence type="ECO:0000313" key="16">
    <source>
        <dbReference type="Proteomes" id="UP000275331"/>
    </source>
</evidence>
<dbReference type="InterPro" id="IPR000672">
    <property type="entry name" value="THF_DH/CycHdrlase"/>
</dbReference>
<evidence type="ECO:0000256" key="4">
    <source>
        <dbReference type="ARBA" id="ARBA00022605"/>
    </source>
</evidence>
<dbReference type="InterPro" id="IPR036291">
    <property type="entry name" value="NAD(P)-bd_dom_sf"/>
</dbReference>
<dbReference type="InterPro" id="IPR020867">
    <property type="entry name" value="THF_DH/CycHdrlase_CS"/>
</dbReference>
<dbReference type="GO" id="GO:0000105">
    <property type="term" value="P:L-histidine biosynthetic process"/>
    <property type="evidence" value="ECO:0007669"/>
    <property type="project" value="UniProtKB-KW"/>
</dbReference>
<evidence type="ECO:0000256" key="11">
    <source>
        <dbReference type="ARBA" id="ARBA00023268"/>
    </source>
</evidence>
<dbReference type="Gene3D" id="3.40.50.720">
    <property type="entry name" value="NAD(P)-binding Rossmann-like Domain"/>
    <property type="match status" value="1"/>
</dbReference>
<comment type="subunit">
    <text evidence="2 12">Homodimer.</text>
</comment>
<dbReference type="NCBIfam" id="NF010783">
    <property type="entry name" value="PRK14186.1"/>
    <property type="match status" value="1"/>
</dbReference>
<keyword evidence="10 12" id="KW-0486">Methionine biosynthesis</keyword>
<comment type="pathway">
    <text evidence="1 12">One-carbon metabolism; tetrahydrofolate interconversion.</text>
</comment>
<feature type="binding site" evidence="12">
    <location>
        <begin position="170"/>
        <end position="172"/>
    </location>
    <ligand>
        <name>NADP(+)</name>
        <dbReference type="ChEBI" id="CHEBI:58349"/>
    </ligand>
</feature>
<dbReference type="SUPFAM" id="SSF51735">
    <property type="entry name" value="NAD(P)-binding Rossmann-fold domains"/>
    <property type="match status" value="1"/>
</dbReference>
<proteinExistence type="inferred from homology"/>
<comment type="catalytic activity">
    <reaction evidence="12">
        <text>(6R)-5,10-methylene-5,6,7,8-tetrahydrofolate + NADP(+) = (6R)-5,10-methenyltetrahydrofolate + NADPH</text>
        <dbReference type="Rhea" id="RHEA:22812"/>
        <dbReference type="ChEBI" id="CHEBI:15636"/>
        <dbReference type="ChEBI" id="CHEBI:57455"/>
        <dbReference type="ChEBI" id="CHEBI:57783"/>
        <dbReference type="ChEBI" id="CHEBI:58349"/>
        <dbReference type="EC" id="1.5.1.5"/>
    </reaction>
</comment>
<dbReference type="NCBIfam" id="NF010785">
    <property type="entry name" value="PRK14188.1"/>
    <property type="match status" value="1"/>
</dbReference>
<evidence type="ECO:0000256" key="1">
    <source>
        <dbReference type="ARBA" id="ARBA00004777"/>
    </source>
</evidence>
<dbReference type="SUPFAM" id="SSF53223">
    <property type="entry name" value="Aminoacid dehydrogenase-like, N-terminal domain"/>
    <property type="match status" value="1"/>
</dbReference>
<evidence type="ECO:0000313" key="15">
    <source>
        <dbReference type="EMBL" id="RSE29270.1"/>
    </source>
</evidence>
<evidence type="ECO:0000256" key="2">
    <source>
        <dbReference type="ARBA" id="ARBA00011738"/>
    </source>
</evidence>
<evidence type="ECO:0000256" key="8">
    <source>
        <dbReference type="ARBA" id="ARBA00023002"/>
    </source>
</evidence>
<sequence length="307" mass="32913">MNTTFRAKRIDGKKFAQALVQRVSAEVAQLREQTGIVPGLAVILVGNDPASVVYVNAKKKETTSAGMRSFSWVLNKNVSQAELLALLEKLNADPEVHGILVQLPLPPHLNPEVIINAIDPDKDVDGFHILNAGRLCTGQKAMIPCTPLGCLMLLEDELGDLTGLHAVVVGKSNIVGKPMAQLLMARNCTVTVAHIKTRNTAELCRKADIIVVAAGSPELLRGDWVKPGAVVIDVGINRIKNDGKSRIIGDVAFEECGHARAITPVPGGVGPMTIACLLDNTLTAFRRQSDCGKTKNFIDEVKNHGCN</sequence>
<comment type="catalytic activity">
    <reaction evidence="12">
        <text>(6R)-5,10-methenyltetrahydrofolate + H2O = (6R)-10-formyltetrahydrofolate + H(+)</text>
        <dbReference type="Rhea" id="RHEA:23700"/>
        <dbReference type="ChEBI" id="CHEBI:15377"/>
        <dbReference type="ChEBI" id="CHEBI:15378"/>
        <dbReference type="ChEBI" id="CHEBI:57455"/>
        <dbReference type="ChEBI" id="CHEBI:195366"/>
        <dbReference type="EC" id="3.5.4.9"/>
    </reaction>
</comment>
<comment type="function">
    <text evidence="12">Catalyzes the oxidation of 5,10-methylenetetrahydrofolate to 5,10-methenyltetrahydrofolate and then the hydrolysis of 5,10-methenyltetrahydrofolate to 10-formyltetrahydrofolate.</text>
</comment>
<dbReference type="GO" id="GO:0004488">
    <property type="term" value="F:methylenetetrahydrofolate dehydrogenase (NADP+) activity"/>
    <property type="evidence" value="ECO:0007669"/>
    <property type="project" value="UniProtKB-UniRule"/>
</dbReference>
<dbReference type="GO" id="GO:0006164">
    <property type="term" value="P:purine nucleotide biosynthetic process"/>
    <property type="evidence" value="ECO:0007669"/>
    <property type="project" value="UniProtKB-KW"/>
</dbReference>
<keyword evidence="11 12" id="KW-0511">Multifunctional enzyme</keyword>
<dbReference type="Proteomes" id="UP000275331">
    <property type="component" value="Unassembled WGS sequence"/>
</dbReference>
<keyword evidence="8 12" id="KW-0560">Oxidoreductase</keyword>
<dbReference type="Gene3D" id="3.40.50.10860">
    <property type="entry name" value="Leucine Dehydrogenase, chain A, domain 1"/>
    <property type="match status" value="1"/>
</dbReference>
<dbReference type="FunFam" id="3.40.50.10860:FF:000005">
    <property type="entry name" value="C-1-tetrahydrofolate synthase, cytoplasmic, putative"/>
    <property type="match status" value="1"/>
</dbReference>
<keyword evidence="5 12" id="KW-0658">Purine biosynthesis</keyword>
<keyword evidence="4 12" id="KW-0028">Amino-acid biosynthesis</keyword>
<keyword evidence="9 12" id="KW-0368">Histidine biosynthesis</keyword>
<comment type="similarity">
    <text evidence="12">Belongs to the tetrahydrofolate dehydrogenase/cyclohydrolase family.</text>
</comment>
<feature type="domain" description="Tetrahydrofolate dehydrogenase/cyclohydrolase NAD(P)-binding" evidence="14">
    <location>
        <begin position="144"/>
        <end position="288"/>
    </location>
</feature>